<dbReference type="PROSITE" id="PS00138">
    <property type="entry name" value="SUBTILASE_SER"/>
    <property type="match status" value="1"/>
</dbReference>
<dbReference type="InterPro" id="IPR023828">
    <property type="entry name" value="Peptidase_S8_Ser-AS"/>
</dbReference>
<dbReference type="SUPFAM" id="SSF52743">
    <property type="entry name" value="Subtilisin-like"/>
    <property type="match status" value="1"/>
</dbReference>
<reference evidence="9 10" key="1">
    <citation type="journal article" date="2015" name="Stand. Genomic Sci.">
        <title>Genomic Encyclopedia of Bacterial and Archaeal Type Strains, Phase III: the genomes of soil and plant-associated and newly described type strains.</title>
        <authorList>
            <person name="Whitman W.B."/>
            <person name="Woyke T."/>
            <person name="Klenk H.P."/>
            <person name="Zhou Y."/>
            <person name="Lilburn T.G."/>
            <person name="Beck B.J."/>
            <person name="De Vos P."/>
            <person name="Vandamme P."/>
            <person name="Eisen J.A."/>
            <person name="Garrity G."/>
            <person name="Hugenholtz P."/>
            <person name="Kyrpides N.C."/>
        </authorList>
    </citation>
    <scope>NUCLEOTIDE SEQUENCE [LARGE SCALE GENOMIC DNA]</scope>
    <source>
        <strain evidence="9 10">CECT 7306</strain>
    </source>
</reference>
<dbReference type="Pfam" id="PF00082">
    <property type="entry name" value="Peptidase_S8"/>
    <property type="match status" value="1"/>
</dbReference>
<dbReference type="PANTHER" id="PTHR43806">
    <property type="entry name" value="PEPTIDASE S8"/>
    <property type="match status" value="1"/>
</dbReference>
<dbReference type="Gene3D" id="3.40.50.200">
    <property type="entry name" value="Peptidase S8/S53 domain"/>
    <property type="match status" value="1"/>
</dbReference>
<dbReference type="AlphaFoldDB" id="A0A3N1GWW6"/>
<evidence type="ECO:0000256" key="4">
    <source>
        <dbReference type="ARBA" id="ARBA00022825"/>
    </source>
</evidence>
<keyword evidence="3 5" id="KW-0378">Hydrolase</keyword>
<dbReference type="InterPro" id="IPR015500">
    <property type="entry name" value="Peptidase_S8_subtilisin-rel"/>
</dbReference>
<evidence type="ECO:0000256" key="3">
    <source>
        <dbReference type="ARBA" id="ARBA00022801"/>
    </source>
</evidence>
<dbReference type="PROSITE" id="PS51892">
    <property type="entry name" value="SUBTILASE"/>
    <property type="match status" value="1"/>
</dbReference>
<keyword evidence="4 5" id="KW-0720">Serine protease</keyword>
<evidence type="ECO:0000256" key="1">
    <source>
        <dbReference type="ARBA" id="ARBA00011073"/>
    </source>
</evidence>
<keyword evidence="2 5" id="KW-0645">Protease</keyword>
<keyword evidence="10" id="KW-1185">Reference proteome</keyword>
<comment type="caution">
    <text evidence="9">The sequence shown here is derived from an EMBL/GenBank/DDBJ whole genome shotgun (WGS) entry which is preliminary data.</text>
</comment>
<dbReference type="InterPro" id="IPR036852">
    <property type="entry name" value="Peptidase_S8/S53_dom_sf"/>
</dbReference>
<dbReference type="Proteomes" id="UP000276232">
    <property type="component" value="Unassembled WGS sequence"/>
</dbReference>
<evidence type="ECO:0000256" key="7">
    <source>
        <dbReference type="SAM" id="SignalP"/>
    </source>
</evidence>
<evidence type="ECO:0000256" key="2">
    <source>
        <dbReference type="ARBA" id="ARBA00022670"/>
    </source>
</evidence>
<evidence type="ECO:0000313" key="10">
    <source>
        <dbReference type="Proteomes" id="UP000276232"/>
    </source>
</evidence>
<feature type="signal peptide" evidence="7">
    <location>
        <begin position="1"/>
        <end position="24"/>
    </location>
</feature>
<comment type="similarity">
    <text evidence="1 5 6">Belongs to the peptidase S8 family.</text>
</comment>
<dbReference type="InterPro" id="IPR050131">
    <property type="entry name" value="Peptidase_S8_subtilisin-like"/>
</dbReference>
<dbReference type="InParanoid" id="A0A3N1GWW6"/>
<proteinExistence type="inferred from homology"/>
<dbReference type="InterPro" id="IPR000209">
    <property type="entry name" value="Peptidase_S8/S53_dom"/>
</dbReference>
<feature type="active site" description="Charge relay system" evidence="5">
    <location>
        <position position="178"/>
    </location>
</feature>
<keyword evidence="7" id="KW-0732">Signal</keyword>
<dbReference type="EMBL" id="RJKN01000006">
    <property type="protein sequence ID" value="ROP34750.1"/>
    <property type="molecule type" value="Genomic_DNA"/>
</dbReference>
<dbReference type="GO" id="GO:0006508">
    <property type="term" value="P:proteolysis"/>
    <property type="evidence" value="ECO:0007669"/>
    <property type="project" value="UniProtKB-KW"/>
</dbReference>
<feature type="chain" id="PRO_5039011236" evidence="7">
    <location>
        <begin position="25"/>
        <end position="445"/>
    </location>
</feature>
<dbReference type="PANTHER" id="PTHR43806:SF11">
    <property type="entry name" value="CEREVISIN-RELATED"/>
    <property type="match status" value="1"/>
</dbReference>
<evidence type="ECO:0000259" key="8">
    <source>
        <dbReference type="Pfam" id="PF00082"/>
    </source>
</evidence>
<sequence length="445" mass="43469">MGRAGRTGAAAALLVGGLLLPVVAAPSALAAGDAAAAVAAVLPDALADELSARQTAQLAGALVDDAGTADAVATPGAGVQHVEVAVTTDDGGLEVAAVAVEAPRAGAVVDLLGGLPSVEAAGVAQRLDVGDPVPVGATSVAPGRAGDPYVGEQWALPALDADRLRASRIAVPVVAVVDSGVDAGHPDLAGSVRRGYDALTRQPGGTTDKHGHGTHVAGVVAATIGNGVGVAGLVRADVLPVRVLSSAGVGDTTRAADGVVWATDHGADVINMSLGGPESSDVLARAVRYAIEHGVVVIAAMGNEGAEGSPTSYPAAYPGVVAVAAVDRRRATAPFSSRGAHADIAAPGVGILSTYKGGTYAYLDGTSMAAPYVAASAAVLAATVPSASPAAVQRALLETAVDLGPRGRDVATGYGLVDPTAALLRLRDGGPPRQCLAGVRPTEVG</sequence>
<organism evidence="9 10">
    <name type="scientific">Pseudokineococcus lusitanus</name>
    <dbReference type="NCBI Taxonomy" id="763993"/>
    <lineage>
        <taxon>Bacteria</taxon>
        <taxon>Bacillati</taxon>
        <taxon>Actinomycetota</taxon>
        <taxon>Actinomycetes</taxon>
        <taxon>Kineosporiales</taxon>
        <taxon>Kineosporiaceae</taxon>
        <taxon>Pseudokineococcus</taxon>
    </lineage>
</organism>
<gene>
    <name evidence="9" type="ORF">EDC03_2572</name>
</gene>
<evidence type="ECO:0000256" key="6">
    <source>
        <dbReference type="RuleBase" id="RU003355"/>
    </source>
</evidence>
<dbReference type="PROSITE" id="PS00137">
    <property type="entry name" value="SUBTILASE_HIS"/>
    <property type="match status" value="1"/>
</dbReference>
<dbReference type="InterPro" id="IPR022398">
    <property type="entry name" value="Peptidase_S8_His-AS"/>
</dbReference>
<dbReference type="InterPro" id="IPR023827">
    <property type="entry name" value="Peptidase_S8_Asp-AS"/>
</dbReference>
<dbReference type="GO" id="GO:0004252">
    <property type="term" value="F:serine-type endopeptidase activity"/>
    <property type="evidence" value="ECO:0007669"/>
    <property type="project" value="UniProtKB-UniRule"/>
</dbReference>
<name>A0A3N1GWW6_9ACTN</name>
<dbReference type="FunCoup" id="A0A3N1GWW6">
    <property type="interactions" value="28"/>
</dbReference>
<feature type="domain" description="Peptidase S8/S53" evidence="8">
    <location>
        <begin position="173"/>
        <end position="415"/>
    </location>
</feature>
<feature type="active site" description="Charge relay system" evidence="5">
    <location>
        <position position="212"/>
    </location>
</feature>
<dbReference type="PROSITE" id="PS00136">
    <property type="entry name" value="SUBTILASE_ASP"/>
    <property type="match status" value="1"/>
</dbReference>
<evidence type="ECO:0000313" key="9">
    <source>
        <dbReference type="EMBL" id="ROP34750.1"/>
    </source>
</evidence>
<dbReference type="PRINTS" id="PR00723">
    <property type="entry name" value="SUBTILISIN"/>
</dbReference>
<protein>
    <submittedName>
        <fullName evidence="9">Subtilase family protein</fullName>
    </submittedName>
</protein>
<accession>A0A3N1GWW6</accession>
<feature type="active site" description="Charge relay system" evidence="5">
    <location>
        <position position="367"/>
    </location>
</feature>
<evidence type="ECO:0000256" key="5">
    <source>
        <dbReference type="PROSITE-ProRule" id="PRU01240"/>
    </source>
</evidence>